<dbReference type="OrthoDB" id="1740512at2759"/>
<proteinExistence type="predicted"/>
<accession>A0A8J5YTN0</accession>
<evidence type="ECO:0000313" key="2">
    <source>
        <dbReference type="Proteomes" id="UP000701853"/>
    </source>
</evidence>
<evidence type="ECO:0000313" key="1">
    <source>
        <dbReference type="EMBL" id="KAG8488762.1"/>
    </source>
</evidence>
<dbReference type="Proteomes" id="UP000701853">
    <property type="component" value="Chromosome 7"/>
</dbReference>
<gene>
    <name evidence="1" type="ORF">CXB51_016772</name>
</gene>
<protein>
    <submittedName>
        <fullName evidence="1">Uncharacterized protein</fullName>
    </submittedName>
</protein>
<organism evidence="1 2">
    <name type="scientific">Gossypium anomalum</name>
    <dbReference type="NCBI Taxonomy" id="47600"/>
    <lineage>
        <taxon>Eukaryota</taxon>
        <taxon>Viridiplantae</taxon>
        <taxon>Streptophyta</taxon>
        <taxon>Embryophyta</taxon>
        <taxon>Tracheophyta</taxon>
        <taxon>Spermatophyta</taxon>
        <taxon>Magnoliopsida</taxon>
        <taxon>eudicotyledons</taxon>
        <taxon>Gunneridae</taxon>
        <taxon>Pentapetalae</taxon>
        <taxon>rosids</taxon>
        <taxon>malvids</taxon>
        <taxon>Malvales</taxon>
        <taxon>Malvaceae</taxon>
        <taxon>Malvoideae</taxon>
        <taxon>Gossypium</taxon>
    </lineage>
</organism>
<dbReference type="AlphaFoldDB" id="A0A8J5YTN0"/>
<dbReference type="EMBL" id="JAHUZN010000007">
    <property type="protein sequence ID" value="KAG8488762.1"/>
    <property type="molecule type" value="Genomic_DNA"/>
</dbReference>
<comment type="caution">
    <text evidence="1">The sequence shown here is derived from an EMBL/GenBank/DDBJ whole genome shotgun (WGS) entry which is preliminary data.</text>
</comment>
<reference evidence="1 2" key="1">
    <citation type="journal article" date="2021" name="bioRxiv">
        <title>The Gossypium anomalum genome as a resource for cotton improvement and evolutionary analysis of hybrid incompatibility.</title>
        <authorList>
            <person name="Grover C.E."/>
            <person name="Yuan D."/>
            <person name="Arick M.A."/>
            <person name="Miller E.R."/>
            <person name="Hu G."/>
            <person name="Peterson D.G."/>
            <person name="Wendel J.F."/>
            <person name="Udall J.A."/>
        </authorList>
    </citation>
    <scope>NUCLEOTIDE SEQUENCE [LARGE SCALE GENOMIC DNA]</scope>
    <source>
        <strain evidence="1">JFW-Udall</strain>
        <tissue evidence="1">Leaf</tissue>
    </source>
</reference>
<keyword evidence="2" id="KW-1185">Reference proteome</keyword>
<name>A0A8J5YTN0_9ROSI</name>
<sequence>METEATITFKVMNQEFVKLDRFDGSNFNRWKDTMLFLLTVLNVAYVLDPNLQLVEDPAPMQTPRKLQKWSNSRRSARKTISHVMDTSSTHCLIDYMISTCRCNHRWKYRKLLKRNTTPSDRSKLSSRSYPRLGTIIERNFCIWQRTSLWRKYLGICVKGETRKRDAVYLP</sequence>